<evidence type="ECO:0000256" key="5">
    <source>
        <dbReference type="ARBA" id="ARBA00022519"/>
    </source>
</evidence>
<dbReference type="GO" id="GO:0046872">
    <property type="term" value="F:metal ion binding"/>
    <property type="evidence" value="ECO:0007669"/>
    <property type="project" value="UniProtKB-UniRule"/>
</dbReference>
<dbReference type="PANTHER" id="PTHR30040">
    <property type="entry name" value="THIAMINE BIOSYNTHESIS LIPOPROTEIN APBE"/>
    <property type="match status" value="1"/>
</dbReference>
<gene>
    <name evidence="20" type="ordered locus">VIBHAR_03269</name>
</gene>
<dbReference type="EC" id="2.7.1.180" evidence="2 18"/>
<reference evidence="20 21" key="1">
    <citation type="submission" date="2007-08" db="EMBL/GenBank/DDBJ databases">
        <authorList>
            <consortium name="The Vibrio harveyi Genome Sequencing Project"/>
            <person name="Bassler B."/>
            <person name="Clifton S.W."/>
            <person name="Fulton L."/>
            <person name="Delehaunty K."/>
            <person name="Fronick C."/>
            <person name="Harrison M."/>
            <person name="Markivic C."/>
            <person name="Fulton R."/>
            <person name="Tin-Wollam A.-M."/>
            <person name="Shah N."/>
            <person name="Pepin K."/>
            <person name="Nash W."/>
            <person name="Thiruvilangam P."/>
            <person name="Bhonagiri V."/>
            <person name="Waters C."/>
            <person name="Tu K.C."/>
            <person name="Irgon J."/>
            <person name="Wilson R.K."/>
        </authorList>
    </citation>
    <scope>NUCLEOTIDE SEQUENCE [LARGE SCALE GENOMIC DNA]</scope>
    <source>
        <strain evidence="21">ATCC BAA-1116 / BB120</strain>
    </source>
</reference>
<dbReference type="KEGG" id="vha:VIBHAR_03269"/>
<evidence type="ECO:0000256" key="17">
    <source>
        <dbReference type="ARBA" id="ARBA00060485"/>
    </source>
</evidence>
<keyword evidence="14" id="KW-0449">Lipoprotein</keyword>
<dbReference type="GO" id="GO:0005886">
    <property type="term" value="C:plasma membrane"/>
    <property type="evidence" value="ECO:0007669"/>
    <property type="project" value="UniProtKB-SubCell"/>
</dbReference>
<accession>A7N1U0</accession>
<evidence type="ECO:0000256" key="11">
    <source>
        <dbReference type="ARBA" id="ARBA00022842"/>
    </source>
</evidence>
<keyword evidence="10 18" id="KW-0274">FAD</keyword>
<evidence type="ECO:0000256" key="10">
    <source>
        <dbReference type="ARBA" id="ARBA00022827"/>
    </source>
</evidence>
<keyword evidence="5" id="KW-0997">Cell inner membrane</keyword>
<evidence type="ECO:0000256" key="6">
    <source>
        <dbReference type="ARBA" id="ARBA00022630"/>
    </source>
</evidence>
<evidence type="ECO:0000256" key="19">
    <source>
        <dbReference type="PIRSR" id="PIRSR006268-2"/>
    </source>
</evidence>
<feature type="binding site" evidence="19">
    <location>
        <position position="216"/>
    </location>
    <ligand>
        <name>Mg(2+)</name>
        <dbReference type="ChEBI" id="CHEBI:18420"/>
    </ligand>
</feature>
<evidence type="ECO:0000256" key="3">
    <source>
        <dbReference type="ARBA" id="ARBA00016337"/>
    </source>
</evidence>
<dbReference type="Proteomes" id="UP000008152">
    <property type="component" value="Chromosome I"/>
</dbReference>
<keyword evidence="13" id="KW-0564">Palmitate</keyword>
<organism evidence="20 21">
    <name type="scientific">Vibrio campbellii (strain ATCC BAA-1116)</name>
    <dbReference type="NCBI Taxonomy" id="2902295"/>
    <lineage>
        <taxon>Bacteria</taxon>
        <taxon>Pseudomonadati</taxon>
        <taxon>Pseudomonadota</taxon>
        <taxon>Gammaproteobacteria</taxon>
        <taxon>Vibrionales</taxon>
        <taxon>Vibrionaceae</taxon>
        <taxon>Vibrio</taxon>
    </lineage>
</organism>
<name>A7N1U0_VIBC1</name>
<keyword evidence="12" id="KW-0472">Membrane</keyword>
<keyword evidence="4" id="KW-1003">Cell membrane</keyword>
<dbReference type="Pfam" id="PF02424">
    <property type="entry name" value="ApbE"/>
    <property type="match status" value="1"/>
</dbReference>
<evidence type="ECO:0000256" key="14">
    <source>
        <dbReference type="ARBA" id="ARBA00023288"/>
    </source>
</evidence>
<dbReference type="PATRIC" id="fig|338187.36.peg.3196"/>
<dbReference type="PIRSF" id="PIRSF006268">
    <property type="entry name" value="ApbE"/>
    <property type="match status" value="1"/>
</dbReference>
<proteinExistence type="inferred from homology"/>
<feature type="binding site" evidence="19">
    <location>
        <position position="330"/>
    </location>
    <ligand>
        <name>Mg(2+)</name>
        <dbReference type="ChEBI" id="CHEBI:18420"/>
    </ligand>
</feature>
<comment type="cofactor">
    <cofactor evidence="19">
        <name>Mg(2+)</name>
        <dbReference type="ChEBI" id="CHEBI:18420"/>
    </cofactor>
    <cofactor evidence="19">
        <name>Mn(2+)</name>
        <dbReference type="ChEBI" id="CHEBI:29035"/>
    </cofactor>
    <text evidence="19">Magnesium. Can also use manganese.</text>
</comment>
<keyword evidence="6 18" id="KW-0285">Flavoprotein</keyword>
<dbReference type="Gene3D" id="3.10.520.10">
    <property type="entry name" value="ApbE-like domains"/>
    <property type="match status" value="1"/>
</dbReference>
<evidence type="ECO:0000256" key="15">
    <source>
        <dbReference type="ARBA" id="ARBA00031306"/>
    </source>
</evidence>
<evidence type="ECO:0000256" key="13">
    <source>
        <dbReference type="ARBA" id="ARBA00023139"/>
    </source>
</evidence>
<protein>
    <recommendedName>
        <fullName evidence="3 18">FAD:protein FMN transferase</fullName>
        <ecNumber evidence="2 18">2.7.1.180</ecNumber>
    </recommendedName>
    <alternativeName>
        <fullName evidence="15 18">Flavin transferase</fullName>
    </alternativeName>
</protein>
<comment type="similarity">
    <text evidence="1 18">Belongs to the ApbE family.</text>
</comment>
<evidence type="ECO:0000256" key="18">
    <source>
        <dbReference type="PIRNR" id="PIRNR006268"/>
    </source>
</evidence>
<evidence type="ECO:0000256" key="7">
    <source>
        <dbReference type="ARBA" id="ARBA00022679"/>
    </source>
</evidence>
<evidence type="ECO:0000313" key="20">
    <source>
        <dbReference type="EMBL" id="ABU72217.1"/>
    </source>
</evidence>
<evidence type="ECO:0000256" key="1">
    <source>
        <dbReference type="ARBA" id="ARBA00008282"/>
    </source>
</evidence>
<evidence type="ECO:0000313" key="21">
    <source>
        <dbReference type="Proteomes" id="UP000008152"/>
    </source>
</evidence>
<evidence type="ECO:0000256" key="9">
    <source>
        <dbReference type="ARBA" id="ARBA00022729"/>
    </source>
</evidence>
<evidence type="ECO:0000256" key="8">
    <source>
        <dbReference type="ARBA" id="ARBA00022723"/>
    </source>
</evidence>
<evidence type="ECO:0000256" key="16">
    <source>
        <dbReference type="ARBA" id="ARBA00048540"/>
    </source>
</evidence>
<comment type="subcellular location">
    <subcellularLocation>
        <location evidence="17">Cell inner membrane</location>
        <topology evidence="17">Lipid-anchor</topology>
        <orientation evidence="17">Periplasmic side</orientation>
    </subcellularLocation>
</comment>
<evidence type="ECO:0000256" key="12">
    <source>
        <dbReference type="ARBA" id="ARBA00023136"/>
    </source>
</evidence>
<feature type="binding site" evidence="19">
    <location>
        <position position="334"/>
    </location>
    <ligand>
        <name>Mg(2+)</name>
        <dbReference type="ChEBI" id="CHEBI:18420"/>
    </ligand>
</feature>
<evidence type="ECO:0000256" key="2">
    <source>
        <dbReference type="ARBA" id="ARBA00011955"/>
    </source>
</evidence>
<dbReference type="SUPFAM" id="SSF143631">
    <property type="entry name" value="ApbE-like"/>
    <property type="match status" value="1"/>
</dbReference>
<comment type="catalytic activity">
    <reaction evidence="16 18">
        <text>L-threonyl-[protein] + FAD = FMN-L-threonyl-[protein] + AMP + H(+)</text>
        <dbReference type="Rhea" id="RHEA:36847"/>
        <dbReference type="Rhea" id="RHEA-COMP:11060"/>
        <dbReference type="Rhea" id="RHEA-COMP:11061"/>
        <dbReference type="ChEBI" id="CHEBI:15378"/>
        <dbReference type="ChEBI" id="CHEBI:30013"/>
        <dbReference type="ChEBI" id="CHEBI:57692"/>
        <dbReference type="ChEBI" id="CHEBI:74257"/>
        <dbReference type="ChEBI" id="CHEBI:456215"/>
        <dbReference type="EC" id="2.7.1.180"/>
    </reaction>
</comment>
<dbReference type="EMBL" id="CP000789">
    <property type="protein sequence ID" value="ABU72217.1"/>
    <property type="molecule type" value="Genomic_DNA"/>
</dbReference>
<sequence>MASSLRASHYFFVEIKTIFNSCYRKSVCLERTHFPYQFNDNRSKQVKKWLVAFASLLVLAGCEQPADQVHLSGPTMGTTYNIKYIEQDGLPSPEVLQIEIDRLLEEVNDQMSTYREDSELSRFNQHQTSEPFEVSPQMATVVKEAIRLNGLTLGALDVTVGPLVNLWGFGPEARPDVVPTDEELAARKANTGIHHLSVEGNKMSKDIPNLYVDLSTIAKGWGVDVVADYLQSQGIHNYMVEVGGEMRLKGINREGVPWRIAIEKPTVDERSIQEIIEPGDMAIATSGDYRNYFESNGVRYSHIINPQTGKPIHHKVVSVTVLDKSSMTADGLATGIMVLGEDKGMEIANENNIPVFMIVKTDDGFKELASEAYKPFMKK</sequence>
<dbReference type="AlphaFoldDB" id="A7N1U0"/>
<keyword evidence="11 18" id="KW-0460">Magnesium</keyword>
<dbReference type="InterPro" id="IPR024932">
    <property type="entry name" value="ApbE"/>
</dbReference>
<keyword evidence="8 18" id="KW-0479">Metal-binding</keyword>
<dbReference type="GO" id="GO:0016740">
    <property type="term" value="F:transferase activity"/>
    <property type="evidence" value="ECO:0007669"/>
    <property type="project" value="UniProtKB-UniRule"/>
</dbReference>
<dbReference type="FunFam" id="3.10.520.10:FF:000001">
    <property type="entry name" value="FAD:protein FMN transferase"/>
    <property type="match status" value="1"/>
</dbReference>
<dbReference type="InterPro" id="IPR003374">
    <property type="entry name" value="ApbE-like_sf"/>
</dbReference>
<keyword evidence="9" id="KW-0732">Signal</keyword>
<keyword evidence="7 18" id="KW-0808">Transferase</keyword>
<evidence type="ECO:0000256" key="4">
    <source>
        <dbReference type="ARBA" id="ARBA00022475"/>
    </source>
</evidence>
<dbReference type="PANTHER" id="PTHR30040:SF2">
    <property type="entry name" value="FAD:PROTEIN FMN TRANSFERASE"/>
    <property type="match status" value="1"/>
</dbReference>